<reference evidence="2" key="1">
    <citation type="submission" date="2022-09" db="EMBL/GenBank/DDBJ databases">
        <title>Intensive care unit water sources are persistently colonized with multi-drug resistant bacteria and are the site of extensive horizontal gene transfer of antibiotic resistance genes.</title>
        <authorList>
            <person name="Diorio-Toth L."/>
        </authorList>
    </citation>
    <scope>NUCLEOTIDE SEQUENCE</scope>
    <source>
        <strain evidence="2">GD03843</strain>
    </source>
</reference>
<evidence type="ECO:0000256" key="1">
    <source>
        <dbReference type="ARBA" id="ARBA00022649"/>
    </source>
</evidence>
<evidence type="ECO:0000313" key="3">
    <source>
        <dbReference type="Proteomes" id="UP001161094"/>
    </source>
</evidence>
<evidence type="ECO:0000313" key="2">
    <source>
        <dbReference type="EMBL" id="MDH0736902.1"/>
    </source>
</evidence>
<sequence>MANVLIQEAASWRLDEIYRYTRDRWGADQADRYITGLFDAFEGIDTHRTSSKPIPAEFGIDGYFFRYERHFVYWRRLSNGDIGIVTLLHERMHQIDRFRDDFGL</sequence>
<accession>A0AA42LP26</accession>
<dbReference type="AlphaFoldDB" id="A0AA42LP26"/>
<gene>
    <name evidence="2" type="ORF">N5D93_13875</name>
</gene>
<dbReference type="InterPro" id="IPR035093">
    <property type="entry name" value="RelE/ParE_toxin_dom_sf"/>
</dbReference>
<comment type="caution">
    <text evidence="2">The sequence shown here is derived from an EMBL/GenBank/DDBJ whole genome shotgun (WGS) entry which is preliminary data.</text>
</comment>
<dbReference type="Pfam" id="PF05016">
    <property type="entry name" value="ParE_toxin"/>
    <property type="match status" value="1"/>
</dbReference>
<dbReference type="EMBL" id="JAOCDZ010000008">
    <property type="protein sequence ID" value="MDH0736902.1"/>
    <property type="molecule type" value="Genomic_DNA"/>
</dbReference>
<proteinExistence type="predicted"/>
<keyword evidence="1" id="KW-1277">Toxin-antitoxin system</keyword>
<protein>
    <submittedName>
        <fullName evidence="2">Type II toxin-antitoxin system RelE/ParE family toxin</fullName>
    </submittedName>
</protein>
<organism evidence="2 3">
    <name type="scientific">Achromobacter spanius</name>
    <dbReference type="NCBI Taxonomy" id="217203"/>
    <lineage>
        <taxon>Bacteria</taxon>
        <taxon>Pseudomonadati</taxon>
        <taxon>Pseudomonadota</taxon>
        <taxon>Betaproteobacteria</taxon>
        <taxon>Burkholderiales</taxon>
        <taxon>Alcaligenaceae</taxon>
        <taxon>Achromobacter</taxon>
    </lineage>
</organism>
<dbReference type="InterPro" id="IPR007712">
    <property type="entry name" value="RelE/ParE_toxin"/>
</dbReference>
<dbReference type="Proteomes" id="UP001161094">
    <property type="component" value="Unassembled WGS sequence"/>
</dbReference>
<dbReference type="RefSeq" id="WP_279995526.1">
    <property type="nucleotide sequence ID" value="NZ_JAOCDZ010000008.1"/>
</dbReference>
<dbReference type="Gene3D" id="3.30.2310.20">
    <property type="entry name" value="RelE-like"/>
    <property type="match status" value="1"/>
</dbReference>
<name>A0AA42LP26_9BURK</name>